<name>A0A8I6XGJ2_HORVV</name>
<dbReference type="PROSITE" id="PS51257">
    <property type="entry name" value="PROKAR_LIPOPROTEIN"/>
    <property type="match status" value="1"/>
</dbReference>
<dbReference type="AlphaFoldDB" id="A0A8I6XGJ2"/>
<evidence type="ECO:0000313" key="2">
    <source>
        <dbReference type="Proteomes" id="UP000011116"/>
    </source>
</evidence>
<dbReference type="Proteomes" id="UP000011116">
    <property type="component" value="Chromosome 2H"/>
</dbReference>
<sequence>MRQCIWGYYSLASPGAWIAASTLGCCPTDTFATPLQPTLLSSTLWLSFTHYFDALPILAPRWLG</sequence>
<reference evidence="2" key="1">
    <citation type="journal article" date="2012" name="Nature">
        <title>A physical, genetic and functional sequence assembly of the barley genome.</title>
        <authorList>
            <consortium name="The International Barley Genome Sequencing Consortium"/>
            <person name="Mayer K.F."/>
            <person name="Waugh R."/>
            <person name="Brown J.W."/>
            <person name="Schulman A."/>
            <person name="Langridge P."/>
            <person name="Platzer M."/>
            <person name="Fincher G.B."/>
            <person name="Muehlbauer G.J."/>
            <person name="Sato K."/>
            <person name="Close T.J."/>
            <person name="Wise R.P."/>
            <person name="Stein N."/>
        </authorList>
    </citation>
    <scope>NUCLEOTIDE SEQUENCE [LARGE SCALE GENOMIC DNA]</scope>
    <source>
        <strain evidence="2">cv. Morex</strain>
    </source>
</reference>
<evidence type="ECO:0000313" key="1">
    <source>
        <dbReference type="EnsemblPlants" id="HORVU.MOREX.r3.2HG0151240.1.CDS1"/>
    </source>
</evidence>
<dbReference type="EnsemblPlants" id="HORVU.MOREX.r3.2HG0151240.1">
    <property type="protein sequence ID" value="HORVU.MOREX.r3.2HG0151240.1.CDS1"/>
    <property type="gene ID" value="HORVU.MOREX.r3.2HG0151240"/>
</dbReference>
<proteinExistence type="predicted"/>
<reference evidence="1" key="3">
    <citation type="submission" date="2022-01" db="UniProtKB">
        <authorList>
            <consortium name="EnsemblPlants"/>
        </authorList>
    </citation>
    <scope>IDENTIFICATION</scope>
    <source>
        <strain evidence="1">subsp. vulgare</strain>
    </source>
</reference>
<keyword evidence="2" id="KW-1185">Reference proteome</keyword>
<reference evidence="1" key="2">
    <citation type="submission" date="2020-10" db="EMBL/GenBank/DDBJ databases">
        <authorList>
            <person name="Scholz U."/>
            <person name="Mascher M."/>
            <person name="Fiebig A."/>
        </authorList>
    </citation>
    <scope>NUCLEOTIDE SEQUENCE [LARGE SCALE GENOMIC DNA]</scope>
    <source>
        <strain evidence="1">cv. Morex</strain>
    </source>
</reference>
<accession>A0A8I6XGJ2</accession>
<dbReference type="Gramene" id="HORVU.MOREX.r3.2HG0151240.1">
    <property type="protein sequence ID" value="HORVU.MOREX.r3.2HG0151240.1.CDS1"/>
    <property type="gene ID" value="HORVU.MOREX.r3.2HG0151240"/>
</dbReference>
<protein>
    <submittedName>
        <fullName evidence="1">Uncharacterized protein</fullName>
    </submittedName>
</protein>
<organism evidence="1 2">
    <name type="scientific">Hordeum vulgare subsp. vulgare</name>
    <name type="common">Domesticated barley</name>
    <dbReference type="NCBI Taxonomy" id="112509"/>
    <lineage>
        <taxon>Eukaryota</taxon>
        <taxon>Viridiplantae</taxon>
        <taxon>Streptophyta</taxon>
        <taxon>Embryophyta</taxon>
        <taxon>Tracheophyta</taxon>
        <taxon>Spermatophyta</taxon>
        <taxon>Magnoliopsida</taxon>
        <taxon>Liliopsida</taxon>
        <taxon>Poales</taxon>
        <taxon>Poaceae</taxon>
        <taxon>BOP clade</taxon>
        <taxon>Pooideae</taxon>
        <taxon>Triticodae</taxon>
        <taxon>Triticeae</taxon>
        <taxon>Hordeinae</taxon>
        <taxon>Hordeum</taxon>
    </lineage>
</organism>